<reference evidence="2" key="1">
    <citation type="submission" date="2005-09" db="EMBL/GenBank/DDBJ databases">
        <authorList>
            <person name="Mural R.J."/>
            <person name="Li P.W."/>
            <person name="Adams M.D."/>
            <person name="Amanatides P.G."/>
            <person name="Baden-Tillson H."/>
            <person name="Barnstead M."/>
            <person name="Chin S.H."/>
            <person name="Dew I."/>
            <person name="Evans C.A."/>
            <person name="Ferriera S."/>
            <person name="Flanigan M."/>
            <person name="Fosler C."/>
            <person name="Glodek A."/>
            <person name="Gu Z."/>
            <person name="Holt R.A."/>
            <person name="Jennings D."/>
            <person name="Kraft C.L."/>
            <person name="Lu F."/>
            <person name="Nguyen T."/>
            <person name="Nusskern D.R."/>
            <person name="Pfannkoch C.M."/>
            <person name="Sitter C."/>
            <person name="Sutton G.G."/>
            <person name="Venter J.C."/>
            <person name="Wang Z."/>
            <person name="Woodage T."/>
            <person name="Zheng X.H."/>
            <person name="Zhong F."/>
        </authorList>
    </citation>
    <scope>NUCLEOTIDE SEQUENCE [LARGE SCALE GENOMIC DNA]</scope>
    <source>
        <strain>BN</strain>
        <strain evidence="2">Sprague-Dawley</strain>
    </source>
</reference>
<evidence type="ECO:0000313" key="1">
    <source>
        <dbReference type="EMBL" id="EDL78682.1"/>
    </source>
</evidence>
<proteinExistence type="predicted"/>
<gene>
    <name evidence="1" type="ORF">rCG_62943</name>
</gene>
<dbReference type="AlphaFoldDB" id="A6JM05"/>
<evidence type="ECO:0000313" key="2">
    <source>
        <dbReference type="Proteomes" id="UP000234681"/>
    </source>
</evidence>
<organism evidence="1 2">
    <name type="scientific">Rattus norvegicus</name>
    <name type="common">Rat</name>
    <dbReference type="NCBI Taxonomy" id="10116"/>
    <lineage>
        <taxon>Eukaryota</taxon>
        <taxon>Metazoa</taxon>
        <taxon>Chordata</taxon>
        <taxon>Craniata</taxon>
        <taxon>Vertebrata</taxon>
        <taxon>Euteleostomi</taxon>
        <taxon>Mammalia</taxon>
        <taxon>Eutheria</taxon>
        <taxon>Euarchontoglires</taxon>
        <taxon>Glires</taxon>
        <taxon>Rodentia</taxon>
        <taxon>Myomorpha</taxon>
        <taxon>Muroidea</taxon>
        <taxon>Muridae</taxon>
        <taxon>Murinae</taxon>
        <taxon>Rattus</taxon>
    </lineage>
</organism>
<name>A6JM05_RAT</name>
<accession>A6JM05</accession>
<dbReference type="EMBL" id="CH473990">
    <property type="protein sequence ID" value="EDL78682.1"/>
    <property type="molecule type" value="Genomic_DNA"/>
</dbReference>
<sequence>MRHVPRTDWQLQFETAFPLDKKPDVCRLHGLSVNEMGLVTCLCGVISKSADAFLPCFISQRLLEGEVGRRMEMCSLGVLAVSGFPRKPPAIKCGAGSLRRGGGRSIIVDVYGEKEKKITACAPRSLINEEHTLFSEESLGATDEMQTGMVGVGDGGERKGALATYGN</sequence>
<protein>
    <submittedName>
        <fullName evidence="1">RCG62943</fullName>
    </submittedName>
</protein>
<dbReference type="Proteomes" id="UP000234681">
    <property type="component" value="Chromosome 17"/>
</dbReference>